<evidence type="ECO:0000313" key="7">
    <source>
        <dbReference type="EMBL" id="PON34023.1"/>
    </source>
</evidence>
<gene>
    <name evidence="7" type="ORF">PanWU01x14_348010</name>
</gene>
<proteinExistence type="inferred from homology"/>
<dbReference type="OrthoDB" id="2789670at2759"/>
<keyword evidence="2" id="KW-0349">Heme</keyword>
<evidence type="ECO:0000256" key="5">
    <source>
        <dbReference type="ARBA" id="ARBA00023004"/>
    </source>
</evidence>
<dbReference type="EMBL" id="JXTB01000685">
    <property type="protein sequence ID" value="PON34023.1"/>
    <property type="molecule type" value="Genomic_DNA"/>
</dbReference>
<name>A0A2P5ABV6_PARAD</name>
<protein>
    <submittedName>
        <fullName evidence="7">Cytochrome P</fullName>
    </submittedName>
</protein>
<keyword evidence="5" id="KW-0408">Iron</keyword>
<dbReference type="GO" id="GO:0004497">
    <property type="term" value="F:monooxygenase activity"/>
    <property type="evidence" value="ECO:0007669"/>
    <property type="project" value="UniProtKB-KW"/>
</dbReference>
<dbReference type="AlphaFoldDB" id="A0A2P5ABV6"/>
<organism evidence="7 8">
    <name type="scientific">Parasponia andersonii</name>
    <name type="common">Sponia andersonii</name>
    <dbReference type="NCBI Taxonomy" id="3476"/>
    <lineage>
        <taxon>Eukaryota</taxon>
        <taxon>Viridiplantae</taxon>
        <taxon>Streptophyta</taxon>
        <taxon>Embryophyta</taxon>
        <taxon>Tracheophyta</taxon>
        <taxon>Spermatophyta</taxon>
        <taxon>Magnoliopsida</taxon>
        <taxon>eudicotyledons</taxon>
        <taxon>Gunneridae</taxon>
        <taxon>Pentapetalae</taxon>
        <taxon>rosids</taxon>
        <taxon>fabids</taxon>
        <taxon>Rosales</taxon>
        <taxon>Cannabaceae</taxon>
        <taxon>Parasponia</taxon>
    </lineage>
</organism>
<dbReference type="GO" id="GO:0046872">
    <property type="term" value="F:metal ion binding"/>
    <property type="evidence" value="ECO:0007669"/>
    <property type="project" value="UniProtKB-KW"/>
</dbReference>
<keyword evidence="6" id="KW-0503">Monooxygenase</keyword>
<dbReference type="PANTHER" id="PTHR47953">
    <property type="entry name" value="OS08G0105600 PROTEIN"/>
    <property type="match status" value="1"/>
</dbReference>
<keyword evidence="4" id="KW-0560">Oxidoreductase</keyword>
<keyword evidence="3" id="KW-0479">Metal-binding</keyword>
<evidence type="ECO:0000256" key="6">
    <source>
        <dbReference type="ARBA" id="ARBA00023033"/>
    </source>
</evidence>
<accession>A0A2P5ABV6</accession>
<comment type="caution">
    <text evidence="7">The sequence shown here is derived from an EMBL/GenBank/DDBJ whole genome shotgun (WGS) entry which is preliminary data.</text>
</comment>
<dbReference type="STRING" id="3476.A0A2P5ABV6"/>
<sequence length="129" mass="14417">MHLKLGQVSAMVVSSPKMAREVLKANDLAISGIPGLLGDETRTTLERVHKEKDKIMEAIIQEHREKQKSIAKGGDIKPGEKLDLADVLLQLQQSDTLEFPISNDNIKAAIWVRTHINEKFSLSSFFLLI</sequence>
<comment type="similarity">
    <text evidence="1">Belongs to the cytochrome P450 family.</text>
</comment>
<evidence type="ECO:0000256" key="4">
    <source>
        <dbReference type="ARBA" id="ARBA00023002"/>
    </source>
</evidence>
<dbReference type="Proteomes" id="UP000237105">
    <property type="component" value="Unassembled WGS sequence"/>
</dbReference>
<evidence type="ECO:0000256" key="1">
    <source>
        <dbReference type="ARBA" id="ARBA00010617"/>
    </source>
</evidence>
<evidence type="ECO:0000313" key="8">
    <source>
        <dbReference type="Proteomes" id="UP000237105"/>
    </source>
</evidence>
<dbReference type="InterPro" id="IPR052306">
    <property type="entry name" value="CYP450_71D"/>
</dbReference>
<evidence type="ECO:0000256" key="3">
    <source>
        <dbReference type="ARBA" id="ARBA00022723"/>
    </source>
</evidence>
<keyword evidence="8" id="KW-1185">Reference proteome</keyword>
<dbReference type="PANTHER" id="PTHR47953:SF16">
    <property type="entry name" value="CYTOCHROME P450 71D8"/>
    <property type="match status" value="1"/>
</dbReference>
<reference evidence="8" key="1">
    <citation type="submission" date="2016-06" db="EMBL/GenBank/DDBJ databases">
        <title>Parallel loss of symbiosis genes in relatives of nitrogen-fixing non-legume Parasponia.</title>
        <authorList>
            <person name="Van Velzen R."/>
            <person name="Holmer R."/>
            <person name="Bu F."/>
            <person name="Rutten L."/>
            <person name="Van Zeijl A."/>
            <person name="Liu W."/>
            <person name="Santuari L."/>
            <person name="Cao Q."/>
            <person name="Sharma T."/>
            <person name="Shen D."/>
            <person name="Roswanjaya Y."/>
            <person name="Wardhani T."/>
            <person name="Kalhor M.S."/>
            <person name="Jansen J."/>
            <person name="Van den Hoogen J."/>
            <person name="Gungor B."/>
            <person name="Hartog M."/>
            <person name="Hontelez J."/>
            <person name="Verver J."/>
            <person name="Yang W.-C."/>
            <person name="Schijlen E."/>
            <person name="Repin R."/>
            <person name="Schilthuizen M."/>
            <person name="Schranz E."/>
            <person name="Heidstra R."/>
            <person name="Miyata K."/>
            <person name="Fedorova E."/>
            <person name="Kohlen W."/>
            <person name="Bisseling T."/>
            <person name="Smit S."/>
            <person name="Geurts R."/>
        </authorList>
    </citation>
    <scope>NUCLEOTIDE SEQUENCE [LARGE SCALE GENOMIC DNA]</scope>
    <source>
        <strain evidence="8">cv. WU1-14</strain>
    </source>
</reference>
<evidence type="ECO:0000256" key="2">
    <source>
        <dbReference type="ARBA" id="ARBA00022617"/>
    </source>
</evidence>